<evidence type="ECO:0000313" key="2">
    <source>
        <dbReference type="EMBL" id="KAF6019301.1"/>
    </source>
</evidence>
<evidence type="ECO:0000256" key="1">
    <source>
        <dbReference type="SAM" id="MobiDB-lite"/>
    </source>
</evidence>
<protein>
    <submittedName>
        <fullName evidence="2">Uncharacterized protein</fullName>
    </submittedName>
</protein>
<name>A0A7J7J0U8_BUGNE</name>
<keyword evidence="3" id="KW-1185">Reference proteome</keyword>
<reference evidence="2" key="1">
    <citation type="submission" date="2020-06" db="EMBL/GenBank/DDBJ databases">
        <title>Draft genome of Bugula neritina, a colonial animal packing powerful symbionts and potential medicines.</title>
        <authorList>
            <person name="Rayko M."/>
        </authorList>
    </citation>
    <scope>NUCLEOTIDE SEQUENCE [LARGE SCALE GENOMIC DNA]</scope>
    <source>
        <strain evidence="2">Kwan_BN1</strain>
    </source>
</reference>
<dbReference type="AlphaFoldDB" id="A0A7J7J0U8"/>
<proteinExistence type="predicted"/>
<gene>
    <name evidence="2" type="ORF">EB796_022390</name>
</gene>
<organism evidence="2 3">
    <name type="scientific">Bugula neritina</name>
    <name type="common">Brown bryozoan</name>
    <name type="synonym">Sertularia neritina</name>
    <dbReference type="NCBI Taxonomy" id="10212"/>
    <lineage>
        <taxon>Eukaryota</taxon>
        <taxon>Metazoa</taxon>
        <taxon>Spiralia</taxon>
        <taxon>Lophotrochozoa</taxon>
        <taxon>Bryozoa</taxon>
        <taxon>Gymnolaemata</taxon>
        <taxon>Cheilostomatida</taxon>
        <taxon>Flustrina</taxon>
        <taxon>Buguloidea</taxon>
        <taxon>Bugulidae</taxon>
        <taxon>Bugula</taxon>
    </lineage>
</organism>
<feature type="compositionally biased region" description="Polar residues" evidence="1">
    <location>
        <begin position="25"/>
        <end position="55"/>
    </location>
</feature>
<feature type="compositionally biased region" description="Low complexity" evidence="1">
    <location>
        <begin position="56"/>
        <end position="75"/>
    </location>
</feature>
<evidence type="ECO:0000313" key="3">
    <source>
        <dbReference type="Proteomes" id="UP000593567"/>
    </source>
</evidence>
<comment type="caution">
    <text evidence="2">The sequence shown here is derived from an EMBL/GenBank/DDBJ whole genome shotgun (WGS) entry which is preliminary data.</text>
</comment>
<dbReference type="EMBL" id="VXIV02003241">
    <property type="protein sequence ID" value="KAF6019301.1"/>
    <property type="molecule type" value="Genomic_DNA"/>
</dbReference>
<feature type="region of interest" description="Disordered" evidence="1">
    <location>
        <begin position="25"/>
        <end position="85"/>
    </location>
</feature>
<sequence>MDVFRTVMLKLSVNCGYFSISRQTKSRVNTQPDTGEGTTTLQVTDRVTSRLTDSQTSKTSTAKTSTTTTKETNATGILEEEEGSNNGAVSVTTTLHHFLGTAVIVMKLI</sequence>
<accession>A0A7J7J0U8</accession>
<dbReference type="Proteomes" id="UP000593567">
    <property type="component" value="Unassembled WGS sequence"/>
</dbReference>